<keyword evidence="2" id="KW-1185">Reference proteome</keyword>
<proteinExistence type="predicted"/>
<reference evidence="1" key="1">
    <citation type="submission" date="2024-02" db="EMBL/GenBank/DDBJ databases">
        <authorList>
            <consortium name="ELIXIR-Norway"/>
            <consortium name="Elixir Norway"/>
        </authorList>
    </citation>
    <scope>NUCLEOTIDE SEQUENCE</scope>
</reference>
<organism evidence="1 2">
    <name type="scientific">Sphagnum troendelagicum</name>
    <dbReference type="NCBI Taxonomy" id="128251"/>
    <lineage>
        <taxon>Eukaryota</taxon>
        <taxon>Viridiplantae</taxon>
        <taxon>Streptophyta</taxon>
        <taxon>Embryophyta</taxon>
        <taxon>Bryophyta</taxon>
        <taxon>Sphagnophytina</taxon>
        <taxon>Sphagnopsida</taxon>
        <taxon>Sphagnales</taxon>
        <taxon>Sphagnaceae</taxon>
        <taxon>Sphagnum</taxon>
    </lineage>
</organism>
<dbReference type="EMBL" id="OZ019898">
    <property type="protein sequence ID" value="CAK9229002.1"/>
    <property type="molecule type" value="Genomic_DNA"/>
</dbReference>
<evidence type="ECO:0000313" key="1">
    <source>
        <dbReference type="EMBL" id="CAK9229002.1"/>
    </source>
</evidence>
<name>A0ABP0UTT2_9BRYO</name>
<gene>
    <name evidence="1" type="ORF">CSSPTR1EN2_LOCUS19515</name>
</gene>
<dbReference type="Proteomes" id="UP001497512">
    <property type="component" value="Chromosome 6"/>
</dbReference>
<accession>A0ABP0UTT2</accession>
<protein>
    <submittedName>
        <fullName evidence="1">Uncharacterized protein</fullName>
    </submittedName>
</protein>
<evidence type="ECO:0000313" key="2">
    <source>
        <dbReference type="Proteomes" id="UP001497512"/>
    </source>
</evidence>
<sequence length="125" mass="13754">MLRAGETPMCGMYRCFKFNLECPGLKGFDVGDVLAQVPWGARRVQELSLSVNTVLEATQKNGNGNSNEVEGEGWDGDSYDGGDGYGINSKTAVMCSTKEHFEDAMTEEEQQMSNIFKELGSVIWI</sequence>